<protein>
    <submittedName>
        <fullName evidence="1">Uncharacterized protein</fullName>
    </submittedName>
</protein>
<organism evidence="1">
    <name type="scientific">Solanum lycopersicum</name>
    <name type="common">Tomato</name>
    <name type="synonym">Lycopersicon esculentum</name>
    <dbReference type="NCBI Taxonomy" id="4081"/>
    <lineage>
        <taxon>Eukaryota</taxon>
        <taxon>Viridiplantae</taxon>
        <taxon>Streptophyta</taxon>
        <taxon>Embryophyta</taxon>
        <taxon>Tracheophyta</taxon>
        <taxon>Spermatophyta</taxon>
        <taxon>Magnoliopsida</taxon>
        <taxon>eudicotyledons</taxon>
        <taxon>Gunneridae</taxon>
        <taxon>Pentapetalae</taxon>
        <taxon>asterids</taxon>
        <taxon>lamiids</taxon>
        <taxon>Solanales</taxon>
        <taxon>Solanaceae</taxon>
        <taxon>Solanoideae</taxon>
        <taxon>Solaneae</taxon>
        <taxon>Solanum</taxon>
        <taxon>Solanum subgen. Lycopersicon</taxon>
    </lineage>
</organism>
<dbReference type="EnsemblPlants" id="Solyc07g041950.1.1">
    <property type="protein sequence ID" value="Solyc07g041950.1.1.1"/>
    <property type="gene ID" value="Solyc07g041950.1"/>
</dbReference>
<dbReference type="Proteomes" id="UP000004994">
    <property type="component" value="Chromosome 7"/>
</dbReference>
<reference evidence="1" key="2">
    <citation type="submission" date="2019-01" db="UniProtKB">
        <authorList>
            <consortium name="EnsemblPlants"/>
        </authorList>
    </citation>
    <scope>IDENTIFICATION</scope>
    <source>
        <strain evidence="1">cv. Heinz 1706</strain>
    </source>
</reference>
<accession>A0A3Q7I5S6</accession>
<keyword evidence="2" id="KW-1185">Reference proteome</keyword>
<reference evidence="1" key="1">
    <citation type="journal article" date="2012" name="Nature">
        <title>The tomato genome sequence provides insights into fleshy fruit evolution.</title>
        <authorList>
            <consortium name="Tomato Genome Consortium"/>
        </authorList>
    </citation>
    <scope>NUCLEOTIDE SEQUENCE [LARGE SCALE GENOMIC DNA]</scope>
    <source>
        <strain evidence="1">cv. Heinz 1706</strain>
    </source>
</reference>
<name>A0A3Q7I5S6_SOLLC</name>
<dbReference type="PaxDb" id="4081-Solyc07g041950.1.1"/>
<dbReference type="AlphaFoldDB" id="A0A3Q7I5S6"/>
<dbReference type="Gramene" id="Solyc07g041950.1.1">
    <property type="protein sequence ID" value="Solyc07g041950.1.1.1"/>
    <property type="gene ID" value="Solyc07g041950.1"/>
</dbReference>
<proteinExistence type="predicted"/>
<dbReference type="InParanoid" id="A0A3Q7I5S6"/>
<evidence type="ECO:0000313" key="1">
    <source>
        <dbReference type="EnsemblPlants" id="Solyc07g041950.1.1.1"/>
    </source>
</evidence>
<evidence type="ECO:0000313" key="2">
    <source>
        <dbReference type="Proteomes" id="UP000004994"/>
    </source>
</evidence>
<sequence length="103" mass="12297">MMKSSKLFTHFIPLNFPRLDELHHMFYHKNWNIIKEKAIIFYKNVFEDSSIPSNHNYILMCLIRQSINPPTPTSYRPMHRPLHQQLQLVTKIIINSIKPILPS</sequence>